<dbReference type="CDD" id="cd04301">
    <property type="entry name" value="NAT_SF"/>
    <property type="match status" value="1"/>
</dbReference>
<dbReference type="InterPro" id="IPR050832">
    <property type="entry name" value="Bact_Acetyltransf"/>
</dbReference>
<keyword evidence="1 4" id="KW-0808">Transferase</keyword>
<name>A0A1H0F4Y3_9HYPH</name>
<dbReference type="AlphaFoldDB" id="A0A1H0F4Y3"/>
<sequence length="168" mass="18582">MSTRTTSIRRAREADLGGLSKVFDASWREAYRGIIPGVALERLIASRDRAWWRGALRRGRPIAVVETADRIVGYAAYGRTRSRALGTEAEVDELYLLPEYQGLGLGRRLFRAVRNDLIDHGLTQLGVWSLEDNDRAGAFYEGLGGKPGPRVLDRVAGVPLPKVGFLFG</sequence>
<dbReference type="RefSeq" id="WP_091718721.1">
    <property type="nucleotide sequence ID" value="NZ_FNHS01000012.1"/>
</dbReference>
<keyword evidence="2 4" id="KW-0012">Acyltransferase</keyword>
<proteinExistence type="predicted"/>
<dbReference type="PROSITE" id="PS51186">
    <property type="entry name" value="GNAT"/>
    <property type="match status" value="1"/>
</dbReference>
<dbReference type="OrthoDB" id="9799154at2"/>
<evidence type="ECO:0000256" key="2">
    <source>
        <dbReference type="ARBA" id="ARBA00023315"/>
    </source>
</evidence>
<gene>
    <name evidence="4" type="ORF">SAMN05216360_112124</name>
</gene>
<dbReference type="EMBL" id="FNHS01000012">
    <property type="protein sequence ID" value="SDN89665.1"/>
    <property type="molecule type" value="Genomic_DNA"/>
</dbReference>
<dbReference type="PANTHER" id="PTHR43877">
    <property type="entry name" value="AMINOALKYLPHOSPHONATE N-ACETYLTRANSFERASE-RELATED-RELATED"/>
    <property type="match status" value="1"/>
</dbReference>
<dbReference type="InterPro" id="IPR000182">
    <property type="entry name" value="GNAT_dom"/>
</dbReference>
<dbReference type="Proteomes" id="UP000198704">
    <property type="component" value="Unassembled WGS sequence"/>
</dbReference>
<dbReference type="SUPFAM" id="SSF55729">
    <property type="entry name" value="Acyl-CoA N-acyltransferases (Nat)"/>
    <property type="match status" value="1"/>
</dbReference>
<evidence type="ECO:0000313" key="5">
    <source>
        <dbReference type="Proteomes" id="UP000198704"/>
    </source>
</evidence>
<dbReference type="Gene3D" id="3.40.630.30">
    <property type="match status" value="1"/>
</dbReference>
<accession>A0A1H0F4Y3</accession>
<dbReference type="InterPro" id="IPR016181">
    <property type="entry name" value="Acyl_CoA_acyltransferase"/>
</dbReference>
<keyword evidence="5" id="KW-1185">Reference proteome</keyword>
<organism evidence="4 5">
    <name type="scientific">Methylobacterium phyllostachyos</name>
    <dbReference type="NCBI Taxonomy" id="582672"/>
    <lineage>
        <taxon>Bacteria</taxon>
        <taxon>Pseudomonadati</taxon>
        <taxon>Pseudomonadota</taxon>
        <taxon>Alphaproteobacteria</taxon>
        <taxon>Hyphomicrobiales</taxon>
        <taxon>Methylobacteriaceae</taxon>
        <taxon>Methylobacterium</taxon>
    </lineage>
</organism>
<evidence type="ECO:0000313" key="4">
    <source>
        <dbReference type="EMBL" id="SDN89665.1"/>
    </source>
</evidence>
<dbReference type="PANTHER" id="PTHR43877:SF1">
    <property type="entry name" value="ACETYLTRANSFERASE"/>
    <property type="match status" value="1"/>
</dbReference>
<feature type="domain" description="N-acetyltransferase" evidence="3">
    <location>
        <begin position="6"/>
        <end position="168"/>
    </location>
</feature>
<dbReference type="GO" id="GO:0016747">
    <property type="term" value="F:acyltransferase activity, transferring groups other than amino-acyl groups"/>
    <property type="evidence" value="ECO:0007669"/>
    <property type="project" value="InterPro"/>
</dbReference>
<reference evidence="5" key="1">
    <citation type="submission" date="2016-10" db="EMBL/GenBank/DDBJ databases">
        <authorList>
            <person name="Varghese N."/>
            <person name="Submissions S."/>
        </authorList>
    </citation>
    <scope>NUCLEOTIDE SEQUENCE [LARGE SCALE GENOMIC DNA]</scope>
    <source>
        <strain evidence="5">BL47</strain>
    </source>
</reference>
<evidence type="ECO:0000256" key="1">
    <source>
        <dbReference type="ARBA" id="ARBA00022679"/>
    </source>
</evidence>
<protein>
    <submittedName>
        <fullName evidence="4">L-amino acid N-acyltransferase YncA</fullName>
    </submittedName>
</protein>
<evidence type="ECO:0000259" key="3">
    <source>
        <dbReference type="PROSITE" id="PS51186"/>
    </source>
</evidence>
<dbReference type="STRING" id="582672.SAMN05216360_112124"/>
<dbReference type="Pfam" id="PF00583">
    <property type="entry name" value="Acetyltransf_1"/>
    <property type="match status" value="1"/>
</dbReference>